<dbReference type="InterPro" id="IPR024185">
    <property type="entry name" value="FTHF_cligase-like_sf"/>
</dbReference>
<accession>A0A0D6XSL1</accession>
<evidence type="ECO:0000313" key="7">
    <source>
        <dbReference type="EMBL" id="SUM57538.1"/>
    </source>
</evidence>
<evidence type="ECO:0000256" key="5">
    <source>
        <dbReference type="RuleBase" id="RU361279"/>
    </source>
</evidence>
<dbReference type="InterPro" id="IPR037171">
    <property type="entry name" value="NagB/RpiA_transferase-like"/>
</dbReference>
<evidence type="ECO:0000256" key="3">
    <source>
        <dbReference type="ARBA" id="ARBA00022840"/>
    </source>
</evidence>
<dbReference type="GO" id="GO:0035999">
    <property type="term" value="P:tetrahydrofolate interconversion"/>
    <property type="evidence" value="ECO:0007669"/>
    <property type="project" value="TreeGrafter"/>
</dbReference>
<evidence type="ECO:0000256" key="4">
    <source>
        <dbReference type="PIRSR" id="PIRSR006806-1"/>
    </source>
</evidence>
<reference evidence="6 8" key="1">
    <citation type="submission" date="2015-01" db="EMBL/GenBank/DDBJ databases">
        <authorList>
            <person name="Guo J."/>
        </authorList>
    </citation>
    <scope>NUCLEOTIDE SEQUENCE [LARGE SCALE GENOMIC DNA]</scope>
    <source>
        <strain evidence="6 8">DSM 22147</strain>
    </source>
</reference>
<feature type="binding site" evidence="4">
    <location>
        <begin position="3"/>
        <end position="7"/>
    </location>
    <ligand>
        <name>ATP</name>
        <dbReference type="ChEBI" id="CHEBI:30616"/>
    </ligand>
</feature>
<dbReference type="GO" id="GO:0005524">
    <property type="term" value="F:ATP binding"/>
    <property type="evidence" value="ECO:0007669"/>
    <property type="project" value="UniProtKB-KW"/>
</dbReference>
<proteinExistence type="inferred from homology"/>
<dbReference type="Gene3D" id="3.40.50.10420">
    <property type="entry name" value="NagB/RpiA/CoA transferase-like"/>
    <property type="match status" value="1"/>
</dbReference>
<evidence type="ECO:0000256" key="1">
    <source>
        <dbReference type="ARBA" id="ARBA00010638"/>
    </source>
</evidence>
<dbReference type="Proteomes" id="UP000254100">
    <property type="component" value="Unassembled WGS sequence"/>
</dbReference>
<evidence type="ECO:0000313" key="6">
    <source>
        <dbReference type="EMBL" id="KIX91587.1"/>
    </source>
</evidence>
<dbReference type="GO" id="GO:0009396">
    <property type="term" value="P:folic acid-containing compound biosynthetic process"/>
    <property type="evidence" value="ECO:0007669"/>
    <property type="project" value="TreeGrafter"/>
</dbReference>
<dbReference type="PANTHER" id="PTHR23407">
    <property type="entry name" value="ATPASE INHIBITOR/5-FORMYLTETRAHYDROFOLATE CYCLO-LIGASE"/>
    <property type="match status" value="1"/>
</dbReference>
<gene>
    <name evidence="7" type="primary">yqgN</name>
    <name evidence="7" type="ORF">NCTC13832_01220</name>
    <name evidence="6" type="ORF">TP70_02000</name>
</gene>
<comment type="catalytic activity">
    <reaction evidence="5">
        <text>(6S)-5-formyl-5,6,7,8-tetrahydrofolate + ATP = (6R)-5,10-methenyltetrahydrofolate + ADP + phosphate</text>
        <dbReference type="Rhea" id="RHEA:10488"/>
        <dbReference type="ChEBI" id="CHEBI:30616"/>
        <dbReference type="ChEBI" id="CHEBI:43474"/>
        <dbReference type="ChEBI" id="CHEBI:57455"/>
        <dbReference type="ChEBI" id="CHEBI:57457"/>
        <dbReference type="ChEBI" id="CHEBI:456216"/>
        <dbReference type="EC" id="6.3.3.2"/>
    </reaction>
</comment>
<organism evidence="7 9">
    <name type="scientific">Staphylococcus microti</name>
    <dbReference type="NCBI Taxonomy" id="569857"/>
    <lineage>
        <taxon>Bacteria</taxon>
        <taxon>Bacillati</taxon>
        <taxon>Bacillota</taxon>
        <taxon>Bacilli</taxon>
        <taxon>Bacillales</taxon>
        <taxon>Staphylococcaceae</taxon>
        <taxon>Staphylococcus</taxon>
    </lineage>
</organism>
<keyword evidence="3 4" id="KW-0067">ATP-binding</keyword>
<dbReference type="AlphaFoldDB" id="A0A0D6XSL1"/>
<keyword evidence="7" id="KW-0436">Ligase</keyword>
<dbReference type="SUPFAM" id="SSF100950">
    <property type="entry name" value="NagB/RpiA/CoA transferase-like"/>
    <property type="match status" value="1"/>
</dbReference>
<comment type="similarity">
    <text evidence="1 5">Belongs to the 5-formyltetrahydrofolate cyclo-ligase family.</text>
</comment>
<dbReference type="Pfam" id="PF01812">
    <property type="entry name" value="5-FTHF_cyc-lig"/>
    <property type="match status" value="1"/>
</dbReference>
<comment type="cofactor">
    <cofactor evidence="5">
        <name>Mg(2+)</name>
        <dbReference type="ChEBI" id="CHEBI:18420"/>
    </cofactor>
</comment>
<keyword evidence="2 4" id="KW-0547">Nucleotide-binding</keyword>
<keyword evidence="5" id="KW-0460">Magnesium</keyword>
<dbReference type="EMBL" id="UHDT01000001">
    <property type="protein sequence ID" value="SUM57538.1"/>
    <property type="molecule type" value="Genomic_DNA"/>
</dbReference>
<dbReference type="EC" id="6.3.3.2" evidence="5"/>
<dbReference type="Proteomes" id="UP000032366">
    <property type="component" value="Unassembled WGS sequence"/>
</dbReference>
<dbReference type="PANTHER" id="PTHR23407:SF1">
    <property type="entry name" value="5-FORMYLTETRAHYDROFOLATE CYCLO-LIGASE"/>
    <property type="match status" value="1"/>
</dbReference>
<keyword evidence="5" id="KW-0479">Metal-binding</keyword>
<protein>
    <recommendedName>
        <fullName evidence="5">5-formyltetrahydrofolate cyclo-ligase</fullName>
        <ecNumber evidence="5">6.3.3.2</ecNumber>
    </recommendedName>
</protein>
<dbReference type="RefSeq" id="WP_044358953.1">
    <property type="nucleotide sequence ID" value="NZ_JXWY01000009.1"/>
</dbReference>
<dbReference type="PIRSF" id="PIRSF006806">
    <property type="entry name" value="FTHF_cligase"/>
    <property type="match status" value="1"/>
</dbReference>
<reference evidence="7 9" key="2">
    <citation type="submission" date="2018-06" db="EMBL/GenBank/DDBJ databases">
        <authorList>
            <consortium name="Pathogen Informatics"/>
            <person name="Doyle S."/>
        </authorList>
    </citation>
    <scope>NUCLEOTIDE SEQUENCE [LARGE SCALE GENOMIC DNA]</scope>
    <source>
        <strain evidence="7 9">NCTC13832</strain>
    </source>
</reference>
<feature type="binding site" evidence="4">
    <location>
        <position position="54"/>
    </location>
    <ligand>
        <name>substrate</name>
    </ligand>
</feature>
<evidence type="ECO:0000313" key="9">
    <source>
        <dbReference type="Proteomes" id="UP000254100"/>
    </source>
</evidence>
<feature type="binding site" evidence="4">
    <location>
        <position position="49"/>
    </location>
    <ligand>
        <name>substrate</name>
    </ligand>
</feature>
<evidence type="ECO:0000256" key="2">
    <source>
        <dbReference type="ARBA" id="ARBA00022741"/>
    </source>
</evidence>
<dbReference type="NCBIfam" id="TIGR02727">
    <property type="entry name" value="MTHFS_bact"/>
    <property type="match status" value="1"/>
</dbReference>
<name>A0A0D6XSL1_9STAP</name>
<dbReference type="STRING" id="569857.TP70_02000"/>
<dbReference type="GO" id="GO:0046872">
    <property type="term" value="F:metal ion binding"/>
    <property type="evidence" value="ECO:0007669"/>
    <property type="project" value="UniProtKB-KW"/>
</dbReference>
<dbReference type="OrthoDB" id="9801938at2"/>
<dbReference type="GO" id="GO:0030272">
    <property type="term" value="F:5-formyltetrahydrofolate cyclo-ligase activity"/>
    <property type="evidence" value="ECO:0007669"/>
    <property type="project" value="UniProtKB-EC"/>
</dbReference>
<sequence>MVKKSLRQQILKRMREIGNVQKDDADQWLRAQLFAHENYKAAQKIGIVLSMAHEVNTDPIIMHMLRDGKQVYVPATNYATKTMNFQAINDLSQVAVDEKGIRYVNAETTIDNALDLVIVPGVAFNKEGYRIGYGGGYFDRYLNTYAVKTISLIYDVQLCEQLPIEAHDQPVQHLIIAKTSRYGG</sequence>
<evidence type="ECO:0000313" key="8">
    <source>
        <dbReference type="Proteomes" id="UP000032366"/>
    </source>
</evidence>
<dbReference type="InterPro" id="IPR002698">
    <property type="entry name" value="FTHF_cligase"/>
</dbReference>
<keyword evidence="8" id="KW-1185">Reference proteome</keyword>
<dbReference type="EMBL" id="JXWY01000009">
    <property type="protein sequence ID" value="KIX91587.1"/>
    <property type="molecule type" value="Genomic_DNA"/>
</dbReference>